<dbReference type="InterPro" id="IPR036249">
    <property type="entry name" value="Thioredoxin-like_sf"/>
</dbReference>
<evidence type="ECO:0000313" key="6">
    <source>
        <dbReference type="EMBL" id="MBC5623519.1"/>
    </source>
</evidence>
<keyword evidence="4" id="KW-0676">Redox-active center</keyword>
<dbReference type="InterPro" id="IPR050553">
    <property type="entry name" value="Thioredoxin_ResA/DsbE_sf"/>
</dbReference>
<dbReference type="PANTHER" id="PTHR42852">
    <property type="entry name" value="THIOL:DISULFIDE INTERCHANGE PROTEIN DSBE"/>
    <property type="match status" value="1"/>
</dbReference>
<keyword evidence="7" id="KW-1185">Reference proteome</keyword>
<evidence type="ECO:0000256" key="2">
    <source>
        <dbReference type="ARBA" id="ARBA00022748"/>
    </source>
</evidence>
<dbReference type="PROSITE" id="PS51352">
    <property type="entry name" value="THIOREDOXIN_2"/>
    <property type="match status" value="1"/>
</dbReference>
<reference evidence="6 7" key="1">
    <citation type="submission" date="2020-08" db="EMBL/GenBank/DDBJ databases">
        <title>Genome public.</title>
        <authorList>
            <person name="Liu C."/>
            <person name="Sun Q."/>
        </authorList>
    </citation>
    <scope>NUCLEOTIDE SEQUENCE [LARGE SCALE GENOMIC DNA]</scope>
    <source>
        <strain evidence="6 7">NSJ-56</strain>
    </source>
</reference>
<proteinExistence type="predicted"/>
<keyword evidence="2" id="KW-0201">Cytochrome c-type biogenesis</keyword>
<evidence type="ECO:0000259" key="5">
    <source>
        <dbReference type="PROSITE" id="PS51352"/>
    </source>
</evidence>
<name>A0ABR7D6J2_9BACT</name>
<organism evidence="6 7">
    <name type="scientific">Butyricimonas hominis</name>
    <dbReference type="NCBI Taxonomy" id="2763032"/>
    <lineage>
        <taxon>Bacteria</taxon>
        <taxon>Pseudomonadati</taxon>
        <taxon>Bacteroidota</taxon>
        <taxon>Bacteroidia</taxon>
        <taxon>Bacteroidales</taxon>
        <taxon>Odoribacteraceae</taxon>
        <taxon>Butyricimonas</taxon>
    </lineage>
</organism>
<dbReference type="InterPro" id="IPR013766">
    <property type="entry name" value="Thioredoxin_domain"/>
</dbReference>
<dbReference type="CDD" id="cd02966">
    <property type="entry name" value="TlpA_like_family"/>
    <property type="match status" value="1"/>
</dbReference>
<sequence length="459" mass="52204">MKSIVYLFIMVVICFSCKEEKTTVHLKGQLKGMTPSEVMRYNGTASMIGDSRDIILHTDENGMFDTVIELKKPEYFSISRNTLYLTPGDDMEVYITESNKEATFKGVGAEANNYMKKRLFPKGGSFLEGGSNVRTDFPTTKLLVDSLAAVRKTELENLKNVSPDFKRMENARIVADVVNSYISYASYGKEYRLDWQAFQKATPEEQKAIQEQLEKMQNAHFATITPELNRMYKDLTDTLLLNVAVVRDVLSYANGDKFGWFEGIVLPERTGELYEAYEKVESLRWEVTPETVGQANDFIARSKNRDIATEVKYKAGQAGKLVEGQPAIDIVIEDVDGNTKQLSDFRGKAIYLDFWATWCGPCIQESPAFEALSKKYEGKDIVFIPVSTDARQSTWLSYLKNHHKDLPQYISHDQALKDEWCIMYIPRFILIDKDFKIVNAYAPRPSEEGITALLDAVLK</sequence>
<accession>A0ABR7D6J2</accession>
<protein>
    <submittedName>
        <fullName evidence="6">TlpA family protein disulfide reductase</fullName>
    </submittedName>
</protein>
<comment type="subcellular location">
    <subcellularLocation>
        <location evidence="1">Cell envelope</location>
    </subcellularLocation>
</comment>
<dbReference type="Pfam" id="PF08534">
    <property type="entry name" value="Redoxin"/>
    <property type="match status" value="1"/>
</dbReference>
<comment type="caution">
    <text evidence="6">The sequence shown here is derived from an EMBL/GenBank/DDBJ whole genome shotgun (WGS) entry which is preliminary data.</text>
</comment>
<dbReference type="InterPro" id="IPR013740">
    <property type="entry name" value="Redoxin"/>
</dbReference>
<evidence type="ECO:0000256" key="1">
    <source>
        <dbReference type="ARBA" id="ARBA00004196"/>
    </source>
</evidence>
<dbReference type="PANTHER" id="PTHR42852:SF6">
    <property type="entry name" value="THIOL:DISULFIDE INTERCHANGE PROTEIN DSBE"/>
    <property type="match status" value="1"/>
</dbReference>
<dbReference type="SUPFAM" id="SSF52833">
    <property type="entry name" value="Thioredoxin-like"/>
    <property type="match status" value="1"/>
</dbReference>
<evidence type="ECO:0000256" key="3">
    <source>
        <dbReference type="ARBA" id="ARBA00023157"/>
    </source>
</evidence>
<dbReference type="Proteomes" id="UP000646484">
    <property type="component" value="Unassembled WGS sequence"/>
</dbReference>
<dbReference type="EMBL" id="JACOOH010000011">
    <property type="protein sequence ID" value="MBC5623519.1"/>
    <property type="molecule type" value="Genomic_DNA"/>
</dbReference>
<keyword evidence="3" id="KW-1015">Disulfide bond</keyword>
<feature type="domain" description="Thioredoxin" evidence="5">
    <location>
        <begin position="321"/>
        <end position="459"/>
    </location>
</feature>
<gene>
    <name evidence="6" type="ORF">H8S64_20705</name>
</gene>
<dbReference type="RefSeq" id="WP_186978550.1">
    <property type="nucleotide sequence ID" value="NZ_JACOOH010000011.1"/>
</dbReference>
<evidence type="ECO:0000256" key="4">
    <source>
        <dbReference type="ARBA" id="ARBA00023284"/>
    </source>
</evidence>
<dbReference type="Gene3D" id="3.40.30.10">
    <property type="entry name" value="Glutaredoxin"/>
    <property type="match status" value="1"/>
</dbReference>
<evidence type="ECO:0000313" key="7">
    <source>
        <dbReference type="Proteomes" id="UP000646484"/>
    </source>
</evidence>